<proteinExistence type="predicted"/>
<keyword evidence="3" id="KW-1185">Reference proteome</keyword>
<reference evidence="2 3" key="1">
    <citation type="submission" date="2019-10" db="EMBL/GenBank/DDBJ databases">
        <title>Rudanella paleaurantiibacter sp. nov., isolated from sludge.</title>
        <authorList>
            <person name="Xu S.Q."/>
        </authorList>
    </citation>
    <scope>NUCLEOTIDE SEQUENCE [LARGE SCALE GENOMIC DNA]</scope>
    <source>
        <strain evidence="2 3">HX-22-17</strain>
    </source>
</reference>
<comment type="caution">
    <text evidence="2">The sequence shown here is derived from an EMBL/GenBank/DDBJ whole genome shotgun (WGS) entry which is preliminary data.</text>
</comment>
<feature type="chain" id="PRO_5029608261" evidence="1">
    <location>
        <begin position="30"/>
        <end position="198"/>
    </location>
</feature>
<name>A0A7J5TSL4_9BACT</name>
<keyword evidence="1" id="KW-0732">Signal</keyword>
<accession>A0A7J5TSL4</accession>
<dbReference type="RefSeq" id="WP_083940632.1">
    <property type="nucleotide sequence ID" value="NZ_WELI01000015.1"/>
</dbReference>
<dbReference type="Proteomes" id="UP000488299">
    <property type="component" value="Unassembled WGS sequence"/>
</dbReference>
<gene>
    <name evidence="2" type="ORF">F5984_24130</name>
</gene>
<dbReference type="EMBL" id="WELI01000015">
    <property type="protein sequence ID" value="KAB7726412.1"/>
    <property type="molecule type" value="Genomic_DNA"/>
</dbReference>
<feature type="signal peptide" evidence="1">
    <location>
        <begin position="1"/>
        <end position="29"/>
    </location>
</feature>
<dbReference type="AlphaFoldDB" id="A0A7J5TSL4"/>
<evidence type="ECO:0000313" key="3">
    <source>
        <dbReference type="Proteomes" id="UP000488299"/>
    </source>
</evidence>
<dbReference type="PROSITE" id="PS51257">
    <property type="entry name" value="PROKAR_LIPOPROTEIN"/>
    <property type="match status" value="1"/>
</dbReference>
<evidence type="ECO:0000313" key="2">
    <source>
        <dbReference type="EMBL" id="KAB7726412.1"/>
    </source>
</evidence>
<protein>
    <submittedName>
        <fullName evidence="2">Uncharacterized protein</fullName>
    </submittedName>
</protein>
<evidence type="ECO:0000256" key="1">
    <source>
        <dbReference type="SAM" id="SignalP"/>
    </source>
</evidence>
<organism evidence="2 3">
    <name type="scientific">Rudanella paleaurantiibacter</name>
    <dbReference type="NCBI Taxonomy" id="2614655"/>
    <lineage>
        <taxon>Bacteria</taxon>
        <taxon>Pseudomonadati</taxon>
        <taxon>Bacteroidota</taxon>
        <taxon>Cytophagia</taxon>
        <taxon>Cytophagales</taxon>
        <taxon>Cytophagaceae</taxon>
        <taxon>Rudanella</taxon>
    </lineage>
</organism>
<sequence>MLTLLNRFSALLALVVLFSFLLSCSPSHTDAPSTADVQNEQSATPAVRLSGSYTCVRLQLDNGYTESRGQIKGSGYMVEVQAKGDSVQFSLTGDGTAGRYDQLDLGTYAVDAKSGGGTYFTIKKDILTDYNAMTLIDRNVGGAGGKQITYSFPITLYQFVIGTPKAGQYTPVKASDIFSTTQRVVGIFTVERVLSLVN</sequence>